<dbReference type="STRING" id="1121884.SAMN02745131_04225"/>
<dbReference type="PANTHER" id="PTHR11142:SF0">
    <property type="entry name" value="TRNA PSEUDOURIDINE SYNTHASE-LIKE 1"/>
    <property type="match status" value="1"/>
</dbReference>
<dbReference type="InterPro" id="IPR020095">
    <property type="entry name" value="PsdUridine_synth_TruA_C"/>
</dbReference>
<reference evidence="9 10" key="1">
    <citation type="submission" date="2016-11" db="EMBL/GenBank/DDBJ databases">
        <authorList>
            <person name="Jaros S."/>
            <person name="Januszkiewicz K."/>
            <person name="Wedrychowicz H."/>
        </authorList>
    </citation>
    <scope>NUCLEOTIDE SEQUENCE [LARGE SCALE GENOMIC DNA]</scope>
    <source>
        <strain evidence="9 10">DSM 18119</strain>
    </source>
</reference>
<dbReference type="NCBIfam" id="TIGR00071">
    <property type="entry name" value="hisT_truA"/>
    <property type="match status" value="1"/>
</dbReference>
<evidence type="ECO:0000256" key="5">
    <source>
        <dbReference type="PIRSR" id="PIRSR001430-1"/>
    </source>
</evidence>
<dbReference type="GO" id="GO:0031119">
    <property type="term" value="P:tRNA pseudouridine synthesis"/>
    <property type="evidence" value="ECO:0007669"/>
    <property type="project" value="UniProtKB-UniRule"/>
</dbReference>
<protein>
    <recommendedName>
        <fullName evidence="4">tRNA pseudouridine synthase A</fullName>
        <ecNumber evidence="4">5.4.99.12</ecNumber>
    </recommendedName>
    <alternativeName>
        <fullName evidence="4">tRNA pseudouridine(38-40) synthase</fullName>
    </alternativeName>
    <alternativeName>
        <fullName evidence="4">tRNA pseudouridylate synthase I</fullName>
    </alternativeName>
    <alternativeName>
        <fullName evidence="4">tRNA-uridine isomerase I</fullName>
    </alternativeName>
</protein>
<proteinExistence type="inferred from homology"/>
<dbReference type="OrthoDB" id="9811823at2"/>
<dbReference type="Pfam" id="PF01416">
    <property type="entry name" value="PseudoU_synth_1"/>
    <property type="match status" value="2"/>
</dbReference>
<feature type="domain" description="Pseudouridine synthase I TruA alpha/beta" evidence="8">
    <location>
        <begin position="9"/>
        <end position="102"/>
    </location>
</feature>
<evidence type="ECO:0000256" key="4">
    <source>
        <dbReference type="HAMAP-Rule" id="MF_00171"/>
    </source>
</evidence>
<dbReference type="AlphaFoldDB" id="A0A1M5GUQ6"/>
<dbReference type="HAMAP" id="MF_00171">
    <property type="entry name" value="TruA"/>
    <property type="match status" value="1"/>
</dbReference>
<evidence type="ECO:0000256" key="1">
    <source>
        <dbReference type="ARBA" id="ARBA00009375"/>
    </source>
</evidence>
<comment type="caution">
    <text evidence="4">Lacks conserved residue(s) required for the propagation of feature annotation.</text>
</comment>
<comment type="catalytic activity">
    <reaction evidence="4 7">
        <text>uridine(38/39/40) in tRNA = pseudouridine(38/39/40) in tRNA</text>
        <dbReference type="Rhea" id="RHEA:22376"/>
        <dbReference type="Rhea" id="RHEA-COMP:10085"/>
        <dbReference type="Rhea" id="RHEA-COMP:10087"/>
        <dbReference type="ChEBI" id="CHEBI:65314"/>
        <dbReference type="ChEBI" id="CHEBI:65315"/>
        <dbReference type="EC" id="5.4.99.12"/>
    </reaction>
</comment>
<dbReference type="InterPro" id="IPR020094">
    <property type="entry name" value="TruA/RsuA/RluB/E/F_N"/>
</dbReference>
<organism evidence="9 10">
    <name type="scientific">Flavisolibacter ginsengisoli DSM 18119</name>
    <dbReference type="NCBI Taxonomy" id="1121884"/>
    <lineage>
        <taxon>Bacteria</taxon>
        <taxon>Pseudomonadati</taxon>
        <taxon>Bacteroidota</taxon>
        <taxon>Chitinophagia</taxon>
        <taxon>Chitinophagales</taxon>
        <taxon>Chitinophagaceae</taxon>
        <taxon>Flavisolibacter</taxon>
    </lineage>
</organism>
<dbReference type="SUPFAM" id="SSF55120">
    <property type="entry name" value="Pseudouridine synthase"/>
    <property type="match status" value="1"/>
</dbReference>
<dbReference type="GO" id="GO:0003723">
    <property type="term" value="F:RNA binding"/>
    <property type="evidence" value="ECO:0007669"/>
    <property type="project" value="InterPro"/>
</dbReference>
<gene>
    <name evidence="4" type="primary">truA</name>
    <name evidence="9" type="ORF">SAMN02745131_04225</name>
</gene>
<dbReference type="EC" id="5.4.99.12" evidence="4"/>
<comment type="similarity">
    <text evidence="1 4 7">Belongs to the tRNA pseudouridine synthase TruA family.</text>
</comment>
<dbReference type="GO" id="GO:0160147">
    <property type="term" value="F:tRNA pseudouridine(38-40) synthase activity"/>
    <property type="evidence" value="ECO:0007669"/>
    <property type="project" value="UniProtKB-EC"/>
</dbReference>
<evidence type="ECO:0000256" key="7">
    <source>
        <dbReference type="RuleBase" id="RU003792"/>
    </source>
</evidence>
<keyword evidence="3 4" id="KW-0413">Isomerase</keyword>
<feature type="domain" description="Pseudouridine synthase I TruA alpha/beta" evidence="8">
    <location>
        <begin position="148"/>
        <end position="239"/>
    </location>
</feature>
<dbReference type="Gene3D" id="3.30.70.580">
    <property type="entry name" value="Pseudouridine synthase I, catalytic domain, N-terminal subdomain"/>
    <property type="match status" value="1"/>
</dbReference>
<feature type="active site" description="Nucleophile" evidence="4 5">
    <location>
        <position position="52"/>
    </location>
</feature>
<name>A0A1M5GUQ6_9BACT</name>
<dbReference type="InterPro" id="IPR001406">
    <property type="entry name" value="PsdUridine_synth_TruA"/>
</dbReference>
<comment type="subunit">
    <text evidence="4">Homodimer.</text>
</comment>
<accession>A0A1M5GUQ6</accession>
<feature type="binding site" evidence="4 6">
    <location>
        <position position="109"/>
    </location>
    <ligand>
        <name>substrate</name>
    </ligand>
</feature>
<dbReference type="Gene3D" id="3.30.70.660">
    <property type="entry name" value="Pseudouridine synthase I, catalytic domain, C-terminal subdomain"/>
    <property type="match status" value="1"/>
</dbReference>
<keyword evidence="10" id="KW-1185">Reference proteome</keyword>
<dbReference type="PIRSF" id="PIRSF001430">
    <property type="entry name" value="tRNA_psdUrid_synth"/>
    <property type="match status" value="1"/>
</dbReference>
<dbReference type="EMBL" id="FQUU01000047">
    <property type="protein sequence ID" value="SHG07172.1"/>
    <property type="molecule type" value="Genomic_DNA"/>
</dbReference>
<dbReference type="RefSeq" id="WP_072837318.1">
    <property type="nucleotide sequence ID" value="NZ_FQUU01000047.1"/>
</dbReference>
<dbReference type="PANTHER" id="PTHR11142">
    <property type="entry name" value="PSEUDOURIDYLATE SYNTHASE"/>
    <property type="match status" value="1"/>
</dbReference>
<keyword evidence="2 4" id="KW-0819">tRNA processing</keyword>
<dbReference type="InterPro" id="IPR020097">
    <property type="entry name" value="PsdUridine_synth_TruA_a/b_dom"/>
</dbReference>
<dbReference type="Proteomes" id="UP000184048">
    <property type="component" value="Unassembled WGS sequence"/>
</dbReference>
<evidence type="ECO:0000313" key="9">
    <source>
        <dbReference type="EMBL" id="SHG07172.1"/>
    </source>
</evidence>
<evidence type="ECO:0000313" key="10">
    <source>
        <dbReference type="Proteomes" id="UP000184048"/>
    </source>
</evidence>
<dbReference type="InterPro" id="IPR020103">
    <property type="entry name" value="PsdUridine_synth_cat_dom_sf"/>
</dbReference>
<sequence length="254" mass="29298">MPRYFLELAYKGTAFSGFQVQENAVTIQSEVEKAFQVLHREEVKFTGSSRTDTGVHALQNFFHFDFDGAINPQFVYKMNAILSGDIAIRNLFLMPDGAHCRFDALSREYVYRIHRFKDPFAQGTSYFFPYKLDFGLMEQAAAMVKDQTNFFAFCKTNTQVKNFNCRINVSQWIREGEEVVYNIEGNRFLRGMVRLLTASMLKVGRQQLSLQDFESFFHNEVKCGYSVPAKGLFLKRVAFSENYFPAPGLHLKAI</sequence>
<evidence type="ECO:0000256" key="6">
    <source>
        <dbReference type="PIRSR" id="PIRSR001430-2"/>
    </source>
</evidence>
<evidence type="ECO:0000256" key="3">
    <source>
        <dbReference type="ARBA" id="ARBA00023235"/>
    </source>
</evidence>
<evidence type="ECO:0000259" key="8">
    <source>
        <dbReference type="Pfam" id="PF01416"/>
    </source>
</evidence>
<evidence type="ECO:0000256" key="2">
    <source>
        <dbReference type="ARBA" id="ARBA00022694"/>
    </source>
</evidence>
<comment type="function">
    <text evidence="4">Formation of pseudouridine at positions 38, 39 and 40 in the anticodon stem and loop of transfer RNAs.</text>
</comment>
<dbReference type="CDD" id="cd02570">
    <property type="entry name" value="PseudoU_synth_EcTruA"/>
    <property type="match status" value="1"/>
</dbReference>